<evidence type="ECO:0000259" key="1">
    <source>
        <dbReference type="Pfam" id="PF01243"/>
    </source>
</evidence>
<comment type="caution">
    <text evidence="2">The sequence shown here is derived from an EMBL/GenBank/DDBJ whole genome shotgun (WGS) entry which is preliminary data.</text>
</comment>
<organism evidence="2 3">
    <name type="scientific">Rahnella inusitata</name>
    <dbReference type="NCBI Taxonomy" id="58169"/>
    <lineage>
        <taxon>Bacteria</taxon>
        <taxon>Pseudomonadati</taxon>
        <taxon>Pseudomonadota</taxon>
        <taxon>Gammaproteobacteria</taxon>
        <taxon>Enterobacterales</taxon>
        <taxon>Yersiniaceae</taxon>
        <taxon>Rahnella</taxon>
    </lineage>
</organism>
<sequence>MNNPFHAGERQAQALAGFDVVAHGIREAMPEQHQLFFTALPYLFISTLDEDGWPVATLLCGPAGFIRVPDDGHLRVNAPRRADDPALAVLQTGKQIGALGIDFSNRRRNRVNGRIGRMDKNRIEIVVDQSFGNCPQYIQIRKLTDVPVSRPLAPREDMTMPDDDARALIARADTFFIASHAPDGADVSHRGGQPGFAHLVGNRLWIPDYRGNKYMNTLGNLLAEPRAALLFIDFDNGDVLHIQGTTQIHWQPDEISVPAGTERYWTLDITRLWRFRSALPWRADAVEYSSATLSTGHWQRESES</sequence>
<dbReference type="InterPro" id="IPR011576">
    <property type="entry name" value="Pyridox_Oxase_N"/>
</dbReference>
<evidence type="ECO:0000313" key="2">
    <source>
        <dbReference type="EMBL" id="RJT11382.1"/>
    </source>
</evidence>
<dbReference type="Pfam" id="PF01243">
    <property type="entry name" value="PNPOx_N"/>
    <property type="match status" value="1"/>
</dbReference>
<reference evidence="2 3" key="1">
    <citation type="submission" date="2018-09" db="EMBL/GenBank/DDBJ databases">
        <authorList>
            <person name="Le Fleche-Mateos A."/>
        </authorList>
    </citation>
    <scope>NUCLEOTIDE SEQUENCE [LARGE SCALE GENOMIC DNA]</scope>
    <source>
        <strain evidence="2 3">DSM 30078</strain>
    </source>
</reference>
<keyword evidence="3" id="KW-1185">Reference proteome</keyword>
<dbReference type="Gene3D" id="2.30.110.10">
    <property type="entry name" value="Electron Transport, Fmn-binding Protein, Chain A"/>
    <property type="match status" value="2"/>
</dbReference>
<gene>
    <name evidence="2" type="ORF">D5396_16295</name>
</gene>
<name>A0ABX9NZW6_9GAMM</name>
<dbReference type="EMBL" id="RAHG01000008">
    <property type="protein sequence ID" value="RJT11382.1"/>
    <property type="molecule type" value="Genomic_DNA"/>
</dbReference>
<protein>
    <submittedName>
        <fullName evidence="2">Pyridoxamine 5'-phosphate oxidase</fullName>
    </submittedName>
</protein>
<evidence type="ECO:0000313" key="3">
    <source>
        <dbReference type="Proteomes" id="UP000284119"/>
    </source>
</evidence>
<dbReference type="InterPro" id="IPR012349">
    <property type="entry name" value="Split_barrel_FMN-bd"/>
</dbReference>
<dbReference type="Proteomes" id="UP000284119">
    <property type="component" value="Unassembled WGS sequence"/>
</dbReference>
<feature type="domain" description="Pyridoxamine 5'-phosphate oxidase N-terminal" evidence="1">
    <location>
        <begin position="163"/>
        <end position="254"/>
    </location>
</feature>
<dbReference type="SUPFAM" id="SSF50475">
    <property type="entry name" value="FMN-binding split barrel"/>
    <property type="match status" value="2"/>
</dbReference>
<dbReference type="RefSeq" id="WP_112168441.1">
    <property type="nucleotide sequence ID" value="NZ_JYDE01000031.1"/>
</dbReference>
<dbReference type="PANTHER" id="PTHR42815:SF2">
    <property type="entry name" value="FAD-BINDING, PUTATIVE (AFU_ORTHOLOGUE AFUA_6G07600)-RELATED"/>
    <property type="match status" value="1"/>
</dbReference>
<dbReference type="PANTHER" id="PTHR42815">
    <property type="entry name" value="FAD-BINDING, PUTATIVE (AFU_ORTHOLOGUE AFUA_6G07600)-RELATED"/>
    <property type="match status" value="1"/>
</dbReference>
<accession>A0ABX9NZW6</accession>
<proteinExistence type="predicted"/>